<reference evidence="10" key="1">
    <citation type="journal article" date="2021" name="Genome Biol. Evol.">
        <title>The assembled and annotated genome of the fairy-ring fungus Marasmius oreades.</title>
        <authorList>
            <person name="Hiltunen M."/>
            <person name="Ament-Velasquez S.L."/>
            <person name="Johannesson H."/>
        </authorList>
    </citation>
    <scope>NUCLEOTIDE SEQUENCE</scope>
    <source>
        <strain evidence="10">03SP1</strain>
    </source>
</reference>
<dbReference type="Proteomes" id="UP001049176">
    <property type="component" value="Chromosome 5"/>
</dbReference>
<feature type="region of interest" description="Disordered" evidence="6">
    <location>
        <begin position="50"/>
        <end position="70"/>
    </location>
</feature>
<feature type="transmembrane region" description="Helical" evidence="7">
    <location>
        <begin position="653"/>
        <end position="672"/>
    </location>
</feature>
<protein>
    <recommendedName>
        <fullName evidence="12">DUF2421 domain-containing protein</fullName>
    </recommendedName>
</protein>
<dbReference type="PANTHER" id="PTHR47804:SF3">
    <property type="entry name" value="PROTEIN BRE4"/>
    <property type="match status" value="1"/>
</dbReference>
<feature type="region of interest" description="Disordered" evidence="6">
    <location>
        <begin position="1"/>
        <end position="23"/>
    </location>
</feature>
<evidence type="ECO:0000256" key="2">
    <source>
        <dbReference type="ARBA" id="ARBA00022692"/>
    </source>
</evidence>
<organism evidence="10 11">
    <name type="scientific">Marasmius oreades</name>
    <name type="common">fairy-ring Marasmius</name>
    <dbReference type="NCBI Taxonomy" id="181124"/>
    <lineage>
        <taxon>Eukaryota</taxon>
        <taxon>Fungi</taxon>
        <taxon>Dikarya</taxon>
        <taxon>Basidiomycota</taxon>
        <taxon>Agaricomycotina</taxon>
        <taxon>Agaricomycetes</taxon>
        <taxon>Agaricomycetidae</taxon>
        <taxon>Agaricales</taxon>
        <taxon>Marasmiineae</taxon>
        <taxon>Marasmiaceae</taxon>
        <taxon>Marasmius</taxon>
    </lineage>
</organism>
<comment type="subcellular location">
    <subcellularLocation>
        <location evidence="1">Membrane</location>
        <topology evidence="1">Multi-pass membrane protein</topology>
    </subcellularLocation>
</comment>
<dbReference type="InterPro" id="IPR018820">
    <property type="entry name" value="BRE4-related_DUF2421"/>
</dbReference>
<dbReference type="EMBL" id="CM032185">
    <property type="protein sequence ID" value="KAG7092208.1"/>
    <property type="molecule type" value="Genomic_DNA"/>
</dbReference>
<evidence type="ECO:0000313" key="10">
    <source>
        <dbReference type="EMBL" id="KAG7092208.1"/>
    </source>
</evidence>
<dbReference type="GO" id="GO:0016020">
    <property type="term" value="C:membrane"/>
    <property type="evidence" value="ECO:0007669"/>
    <property type="project" value="UniProtKB-SubCell"/>
</dbReference>
<evidence type="ECO:0008006" key="12">
    <source>
        <dbReference type="Google" id="ProtNLM"/>
    </source>
</evidence>
<comment type="caution">
    <text evidence="10">The sequence shown here is derived from an EMBL/GenBank/DDBJ whole genome shotgun (WGS) entry which is preliminary data.</text>
</comment>
<feature type="transmembrane region" description="Helical" evidence="7">
    <location>
        <begin position="678"/>
        <end position="696"/>
    </location>
</feature>
<dbReference type="GeneID" id="66077651"/>
<accession>A0A9P7US94</accession>
<proteinExistence type="predicted"/>
<evidence type="ECO:0000256" key="3">
    <source>
        <dbReference type="ARBA" id="ARBA00022989"/>
    </source>
</evidence>
<dbReference type="RefSeq" id="XP_043008678.1">
    <property type="nucleotide sequence ID" value="XM_043153394.1"/>
</dbReference>
<gene>
    <name evidence="10" type="ORF">E1B28_008575</name>
</gene>
<dbReference type="InterPro" id="IPR052430">
    <property type="entry name" value="IVT-Associated"/>
</dbReference>
<keyword evidence="11" id="KW-1185">Reference proteome</keyword>
<name>A0A9P7US94_9AGAR</name>
<evidence type="ECO:0000256" key="7">
    <source>
        <dbReference type="SAM" id="Phobius"/>
    </source>
</evidence>
<dbReference type="OrthoDB" id="68611at2759"/>
<keyword evidence="4 7" id="KW-0472">Membrane</keyword>
<feature type="domain" description="DUF2421" evidence="8">
    <location>
        <begin position="763"/>
        <end position="900"/>
    </location>
</feature>
<keyword evidence="2 7" id="KW-0812">Transmembrane</keyword>
<feature type="transmembrane region" description="Helical" evidence="7">
    <location>
        <begin position="183"/>
        <end position="203"/>
    </location>
</feature>
<dbReference type="PANTHER" id="PTHR47804">
    <property type="entry name" value="60S RIBOSOMAL PROTEIN L19"/>
    <property type="match status" value="1"/>
</dbReference>
<feature type="transmembrane region" description="Helical" evidence="7">
    <location>
        <begin position="727"/>
        <end position="748"/>
    </location>
</feature>
<feature type="coiled-coil region" evidence="5">
    <location>
        <begin position="405"/>
        <end position="432"/>
    </location>
</feature>
<feature type="domain" description="Integral membrane bound transporter" evidence="9">
    <location>
        <begin position="623"/>
        <end position="747"/>
    </location>
</feature>
<keyword evidence="5" id="KW-0175">Coiled coil</keyword>
<feature type="transmembrane region" description="Helical" evidence="7">
    <location>
        <begin position="102"/>
        <end position="118"/>
    </location>
</feature>
<feature type="transmembrane region" description="Helical" evidence="7">
    <location>
        <begin position="703"/>
        <end position="721"/>
    </location>
</feature>
<feature type="transmembrane region" description="Helical" evidence="7">
    <location>
        <begin position="242"/>
        <end position="261"/>
    </location>
</feature>
<sequence length="1001" mass="111820">MHSHERVQAASKSELEKPCEERSEKICEERIEKPCEERIESSLTAVNSNTSTTPYVVNSNSNSNDNDNNKPVVCDGLPARSYADRILKAFFRKSRVLLTRRSIARLLSTFILSILIVIRPVSKYGGVDTAFVALTIKELVFSPQETLAQQFEFFILHLIGGMVAIALSILALFLSSLCPPDSAGARAIPAIFLALTSFSGAAWRSSLPRLTLASRFASLVHIWLLTTNAGQPDNYLLRARDFVWLISIAALSALVACFLVLRWSSAQLAHDVAESLHSLHQSLQAHLDPTSDPDVVTRLHQKLLKQTVALGATYHQASFEVRIGRIAVKTIKPLIGTVEHLRRGISWGTAIPKLYADPRHGFDFPDLVLNLGNAILHSLHVVRLVVLKCYDVPCPHSGRPVNVPDDALLEAHDRLTNALKRAEAELDAFGKEFGIPNSKTSDGGGMADLPASLCLVATSLLQMAHECMHALKLVRKISDHHANSKPKLWYPHFTTAWLGAAPNAILLEERGPPPEDTHSQKLHLSIEETKEGLLERDDLHDEKGRHFYILPALKGRRLSLTWFRSLFAYLWRHPRTMAFRLKLSRTVDTIGHSNHLKYALKNAVGVSLLSLPAFLPSHSSARHWWQDWHGQWMVISFILVIDTNQGSTWRVGYLRFSGTILGAVYAYITVLISRHNPYGIVALVTLAEIPMSWIVTQSTFPSMGTVANITGFPIIFTGYFTPNATSAIGLAGLSALMILLGIVAALVLNSAVYPRMCRVMFLQNACQAVGFLTQLYTSISRDLFQHTGHSDMIERKRRLGVEWNIRQTLHRMSILAATMNDELSLAPKPMRRYREVMATLHRLLDYLIGLRTVREHIPRKQTVTAVACERREVVSCVCVSLFACEQVFSARQPLPQFLPSSRQALMRLHDRVSPRIKNIRGEHRHRPGLAVVYTLAEASLSADVVATVEELLDLCRQLFGTTSWLDEHPGLDLTTMISAHEEVGTLLTEKAREHQKAHERH</sequence>
<dbReference type="PRINTS" id="PR02047">
    <property type="entry name" value="BREFELDNASP4"/>
</dbReference>
<dbReference type="Pfam" id="PF13515">
    <property type="entry name" value="FUSC_2"/>
    <property type="match status" value="1"/>
</dbReference>
<dbReference type="AlphaFoldDB" id="A0A9P7US94"/>
<evidence type="ECO:0000256" key="4">
    <source>
        <dbReference type="ARBA" id="ARBA00023136"/>
    </source>
</evidence>
<evidence type="ECO:0000256" key="6">
    <source>
        <dbReference type="SAM" id="MobiDB-lite"/>
    </source>
</evidence>
<keyword evidence="3 7" id="KW-1133">Transmembrane helix</keyword>
<evidence type="ECO:0000313" key="11">
    <source>
        <dbReference type="Proteomes" id="UP001049176"/>
    </source>
</evidence>
<dbReference type="KEGG" id="more:E1B28_008575"/>
<evidence type="ECO:0000256" key="5">
    <source>
        <dbReference type="SAM" id="Coils"/>
    </source>
</evidence>
<dbReference type="Pfam" id="PF10334">
    <property type="entry name" value="BRE4"/>
    <property type="match status" value="1"/>
</dbReference>
<feature type="transmembrane region" description="Helical" evidence="7">
    <location>
        <begin position="153"/>
        <end position="177"/>
    </location>
</feature>
<evidence type="ECO:0000259" key="8">
    <source>
        <dbReference type="Pfam" id="PF10334"/>
    </source>
</evidence>
<dbReference type="InterPro" id="IPR023244">
    <property type="entry name" value="Brefeldin_A-sensitivity_4"/>
</dbReference>
<evidence type="ECO:0000256" key="1">
    <source>
        <dbReference type="ARBA" id="ARBA00004141"/>
    </source>
</evidence>
<evidence type="ECO:0000259" key="9">
    <source>
        <dbReference type="Pfam" id="PF13515"/>
    </source>
</evidence>
<dbReference type="InterPro" id="IPR049453">
    <property type="entry name" value="Memb_transporter_dom"/>
</dbReference>